<dbReference type="AlphaFoldDB" id="A0A7W3TRU0"/>
<feature type="compositionally biased region" description="Low complexity" evidence="1">
    <location>
        <begin position="24"/>
        <end position="48"/>
    </location>
</feature>
<gene>
    <name evidence="2" type="ORF">H5S40_06015</name>
</gene>
<feature type="region of interest" description="Disordered" evidence="1">
    <location>
        <begin position="1"/>
        <end position="52"/>
    </location>
</feature>
<evidence type="ECO:0000313" key="2">
    <source>
        <dbReference type="EMBL" id="MBB1069705.1"/>
    </source>
</evidence>
<keyword evidence="3" id="KW-1185">Reference proteome</keyword>
<reference evidence="2 3" key="1">
    <citation type="submission" date="2020-07" db="EMBL/GenBank/DDBJ databases">
        <title>Description of Limosilactobacillus balticus sp. nov., Limosilactobacillus agrestis sp. nov., Limosilactobacillus albertensis sp. nov., Limosilactobacillus rudii sp. nov., Limosilactobacillus fastidiosus sp. nov., five novel Limosilactobacillus species isolated from the vertebrate gastrointestinal tract, and proposal of 6 subspecies of Limosilactobacillus reuteri adapted to the gastrointestinal tract of specific vertebrate hosts.</title>
        <authorList>
            <person name="Li F."/>
            <person name="Cheng C."/>
            <person name="Zheng J."/>
            <person name="Quevedo R.M."/>
            <person name="Li J."/>
            <person name="Roos S."/>
            <person name="Gaenzle M.G."/>
            <person name="Walter J."/>
        </authorList>
    </citation>
    <scope>NUCLEOTIDE SEQUENCE [LARGE SCALE GENOMIC DNA]</scope>
    <source>
        <strain evidence="2 3">RRLNB_1_1</strain>
    </source>
</reference>
<protein>
    <submittedName>
        <fullName evidence="2">Uncharacterized protein</fullName>
    </submittedName>
</protein>
<dbReference type="Proteomes" id="UP000518316">
    <property type="component" value="Unassembled WGS sequence"/>
</dbReference>
<organism evidence="2 3">
    <name type="scientific">Limosilactobacillus albertensis</name>
    <dbReference type="NCBI Taxonomy" id="2759752"/>
    <lineage>
        <taxon>Bacteria</taxon>
        <taxon>Bacillati</taxon>
        <taxon>Bacillota</taxon>
        <taxon>Bacilli</taxon>
        <taxon>Lactobacillales</taxon>
        <taxon>Lactobacillaceae</taxon>
        <taxon>Limosilactobacillus</taxon>
    </lineage>
</organism>
<evidence type="ECO:0000256" key="1">
    <source>
        <dbReference type="SAM" id="MobiDB-lite"/>
    </source>
</evidence>
<accession>A0A7W3TRU0</accession>
<feature type="compositionally biased region" description="Polar residues" evidence="1">
    <location>
        <begin position="1"/>
        <end position="23"/>
    </location>
</feature>
<name>A0A7W3TRU0_9LACO</name>
<comment type="caution">
    <text evidence="2">The sequence shown here is derived from an EMBL/GenBank/DDBJ whole genome shotgun (WGS) entry which is preliminary data.</text>
</comment>
<evidence type="ECO:0000313" key="3">
    <source>
        <dbReference type="Proteomes" id="UP000518316"/>
    </source>
</evidence>
<sequence>MKNSDQDTYTETHPSKSNNTKVDSNITNSNVPISNNTSSNNSNSSDSSKGYVAGEGTKFAYNIGRAGGLINGNNQETEDQFYQNYSMDDNTVTYNGKTVEYNKVNRPDGTYYYSVTPVN</sequence>
<dbReference type="RefSeq" id="WP_231793388.1">
    <property type="nucleotide sequence ID" value="NZ_JAJPDC010000053.1"/>
</dbReference>
<dbReference type="EMBL" id="JACIVC010000058">
    <property type="protein sequence ID" value="MBB1069705.1"/>
    <property type="molecule type" value="Genomic_DNA"/>
</dbReference>
<proteinExistence type="predicted"/>